<comment type="caution">
    <text evidence="1">The sequence shown here is derived from an EMBL/GenBank/DDBJ whole genome shotgun (WGS) entry which is preliminary data.</text>
</comment>
<protein>
    <submittedName>
        <fullName evidence="1">Uncharacterized protein</fullName>
    </submittedName>
</protein>
<evidence type="ECO:0000313" key="1">
    <source>
        <dbReference type="EMBL" id="GEU61995.1"/>
    </source>
</evidence>
<accession>A0A6L2LPE9</accession>
<name>A0A6L2LPE9_TANCI</name>
<sequence length="200" mass="22428">MVSPIVDEIAEPIVEAGEQVIASVVGVDEDIAMMFGDDNFKDDDFEGFDEEDVWEVNEEWLMAFVTPPPMPAVPSPSIYEVEDLNTCLGNLEYGHGQLVKKVIQVNDVEVAVGISVGKIGLRVFAIEGHVQTKTQRNEVIARLSQQVQALQEAVQRRDTQIQQLHTIVSKMSSREITLMLCIIRMDRRLTDLKRRPPGPQ</sequence>
<dbReference type="AlphaFoldDB" id="A0A6L2LPE9"/>
<reference evidence="1" key="1">
    <citation type="journal article" date="2019" name="Sci. Rep.">
        <title>Draft genome of Tanacetum cinerariifolium, the natural source of mosquito coil.</title>
        <authorList>
            <person name="Yamashiro T."/>
            <person name="Shiraishi A."/>
            <person name="Satake H."/>
            <person name="Nakayama K."/>
        </authorList>
    </citation>
    <scope>NUCLEOTIDE SEQUENCE</scope>
</reference>
<organism evidence="1">
    <name type="scientific">Tanacetum cinerariifolium</name>
    <name type="common">Dalmatian daisy</name>
    <name type="synonym">Chrysanthemum cinerariifolium</name>
    <dbReference type="NCBI Taxonomy" id="118510"/>
    <lineage>
        <taxon>Eukaryota</taxon>
        <taxon>Viridiplantae</taxon>
        <taxon>Streptophyta</taxon>
        <taxon>Embryophyta</taxon>
        <taxon>Tracheophyta</taxon>
        <taxon>Spermatophyta</taxon>
        <taxon>Magnoliopsida</taxon>
        <taxon>eudicotyledons</taxon>
        <taxon>Gunneridae</taxon>
        <taxon>Pentapetalae</taxon>
        <taxon>asterids</taxon>
        <taxon>campanulids</taxon>
        <taxon>Asterales</taxon>
        <taxon>Asteraceae</taxon>
        <taxon>Asteroideae</taxon>
        <taxon>Anthemideae</taxon>
        <taxon>Anthemidinae</taxon>
        <taxon>Tanacetum</taxon>
    </lineage>
</organism>
<gene>
    <name evidence="1" type="ORF">Tci_033973</name>
</gene>
<proteinExistence type="predicted"/>
<dbReference type="EMBL" id="BKCJ010004599">
    <property type="protein sequence ID" value="GEU61995.1"/>
    <property type="molecule type" value="Genomic_DNA"/>
</dbReference>